<dbReference type="AlphaFoldDB" id="A0A1H8GZS3"/>
<reference evidence="2 3" key="1">
    <citation type="submission" date="2016-10" db="EMBL/GenBank/DDBJ databases">
        <authorList>
            <person name="de Groot N.N."/>
        </authorList>
    </citation>
    <scope>NUCLEOTIDE SEQUENCE [LARGE SCALE GENOMIC DNA]</scope>
    <source>
        <strain evidence="2 3">CGMCC 1.10238</strain>
    </source>
</reference>
<reference evidence="1 4" key="2">
    <citation type="submission" date="2021-06" db="EMBL/GenBank/DDBJ databases">
        <title>Whole genome sequence of Paenibacillus sophorae DSM23020 for comparative genomics.</title>
        <authorList>
            <person name="Kim M.-J."/>
            <person name="Lee G."/>
            <person name="Shin J.-H."/>
        </authorList>
    </citation>
    <scope>NUCLEOTIDE SEQUENCE [LARGE SCALE GENOMIC DNA]</scope>
    <source>
        <strain evidence="1 4">DSM 23020</strain>
    </source>
</reference>
<keyword evidence="4" id="KW-1185">Reference proteome</keyword>
<dbReference type="Proteomes" id="UP000683429">
    <property type="component" value="Chromosome"/>
</dbReference>
<gene>
    <name evidence="1" type="ORF">KP014_21005</name>
    <name evidence="2" type="ORF">SAMN04487895_101698</name>
</gene>
<evidence type="ECO:0000313" key="4">
    <source>
        <dbReference type="Proteomes" id="UP000683429"/>
    </source>
</evidence>
<protein>
    <submittedName>
        <fullName evidence="2">Uncharacterized protein</fullName>
    </submittedName>
</protein>
<dbReference type="Proteomes" id="UP000198809">
    <property type="component" value="Unassembled WGS sequence"/>
</dbReference>
<evidence type="ECO:0000313" key="3">
    <source>
        <dbReference type="Proteomes" id="UP000198809"/>
    </source>
</evidence>
<dbReference type="RefSeq" id="WP_036588401.1">
    <property type="nucleotide sequence ID" value="NZ_CP076607.1"/>
</dbReference>
<proteinExistence type="predicted"/>
<name>A0A1H8GZS3_9BACL</name>
<dbReference type="STRING" id="1333845.SAMN04487895_101698"/>
<accession>A0A1H8GZS3</accession>
<dbReference type="EMBL" id="CP076607">
    <property type="protein sequence ID" value="QWU14389.1"/>
    <property type="molecule type" value="Genomic_DNA"/>
</dbReference>
<dbReference type="OrthoDB" id="2625675at2"/>
<dbReference type="EMBL" id="FODH01000001">
    <property type="protein sequence ID" value="SEN49290.1"/>
    <property type="molecule type" value="Genomic_DNA"/>
</dbReference>
<sequence length="122" mass="14155">MNIQNIQEKMDLIQTEGKKLLSKQIGYIDSYYDLTSEELEHLVYHWSQNELVLYAPVDVLESLSGTAGYDFSTDEAKIYVKIENNALIVVVNKDDIQFFKEIFIDSINSEDFDDEGNFIEEE</sequence>
<evidence type="ECO:0000313" key="2">
    <source>
        <dbReference type="EMBL" id="SEN49290.1"/>
    </source>
</evidence>
<evidence type="ECO:0000313" key="1">
    <source>
        <dbReference type="EMBL" id="QWU14389.1"/>
    </source>
</evidence>
<organism evidence="2 3">
    <name type="scientific">Paenibacillus sophorae</name>
    <dbReference type="NCBI Taxonomy" id="1333845"/>
    <lineage>
        <taxon>Bacteria</taxon>
        <taxon>Bacillati</taxon>
        <taxon>Bacillota</taxon>
        <taxon>Bacilli</taxon>
        <taxon>Bacillales</taxon>
        <taxon>Paenibacillaceae</taxon>
        <taxon>Paenibacillus</taxon>
    </lineage>
</organism>